<organism evidence="1">
    <name type="scientific">Pararge aegeria</name>
    <name type="common">speckled wood butterfly</name>
    <dbReference type="NCBI Taxonomy" id="116150"/>
    <lineage>
        <taxon>Eukaryota</taxon>
        <taxon>Metazoa</taxon>
        <taxon>Ecdysozoa</taxon>
        <taxon>Arthropoda</taxon>
        <taxon>Hexapoda</taxon>
        <taxon>Insecta</taxon>
        <taxon>Pterygota</taxon>
        <taxon>Neoptera</taxon>
        <taxon>Endopterygota</taxon>
        <taxon>Lepidoptera</taxon>
        <taxon>Glossata</taxon>
        <taxon>Ditrysia</taxon>
        <taxon>Papilionoidea</taxon>
        <taxon>Nymphalidae</taxon>
        <taxon>Satyrinae</taxon>
        <taxon>Satyrini</taxon>
        <taxon>Parargina</taxon>
        <taxon>Pararge</taxon>
    </lineage>
</organism>
<protein>
    <submittedName>
        <fullName evidence="1">Uncharacterized protein</fullName>
    </submittedName>
</protein>
<name>S4PXE5_9NEOP</name>
<reference evidence="1" key="2">
    <citation type="submission" date="2013-05" db="EMBL/GenBank/DDBJ databases">
        <authorList>
            <person name="Carter J.-M."/>
            <person name="Baker S.C."/>
            <person name="Pink R."/>
            <person name="Carter D.R.F."/>
            <person name="Collins A."/>
            <person name="Tomlin J."/>
            <person name="Gibbs M."/>
            <person name="Breuker C.J."/>
        </authorList>
    </citation>
    <scope>NUCLEOTIDE SEQUENCE</scope>
    <source>
        <tissue evidence="1">Ovary</tissue>
    </source>
</reference>
<dbReference type="EMBL" id="GAIX01005178">
    <property type="protein sequence ID" value="JAA87382.1"/>
    <property type="molecule type" value="Transcribed_RNA"/>
</dbReference>
<dbReference type="AlphaFoldDB" id="S4PXE5"/>
<reference evidence="1" key="1">
    <citation type="journal article" date="2013" name="BMC Genomics">
        <title>Unscrambling butterfly oogenesis.</title>
        <authorList>
            <person name="Carter J.M."/>
            <person name="Baker S.C."/>
            <person name="Pink R."/>
            <person name="Carter D.R."/>
            <person name="Collins A."/>
            <person name="Tomlin J."/>
            <person name="Gibbs M."/>
            <person name="Breuker C.J."/>
        </authorList>
    </citation>
    <scope>NUCLEOTIDE SEQUENCE</scope>
    <source>
        <tissue evidence="1">Ovary</tissue>
    </source>
</reference>
<evidence type="ECO:0000313" key="1">
    <source>
        <dbReference type="EMBL" id="JAA87382.1"/>
    </source>
</evidence>
<accession>S4PXE5</accession>
<sequence>MALSPPVSGMKYCVKLTTLFRACAASVIETNLLLVFYIDPESSVTQWTMERVTLGISSKDLQYPIALQAHSSENYGLNFVLGRVMVEIRLVAGNQECDTPYKTYCQ</sequence>
<proteinExistence type="predicted"/>